<keyword evidence="6" id="KW-0694">RNA-binding</keyword>
<name>A0A941GPP7_9CHRO</name>
<evidence type="ECO:0000313" key="8">
    <source>
        <dbReference type="EMBL" id="MBR8827285.1"/>
    </source>
</evidence>
<keyword evidence="3" id="KW-0540">Nuclease</keyword>
<keyword evidence="2" id="KW-1277">Toxin-antitoxin system</keyword>
<evidence type="ECO:0000256" key="2">
    <source>
        <dbReference type="ARBA" id="ARBA00022649"/>
    </source>
</evidence>
<organism evidence="8 9">
    <name type="scientific">Gomphosphaeria aponina SAG 52.96 = DSM 107014</name>
    <dbReference type="NCBI Taxonomy" id="1521640"/>
    <lineage>
        <taxon>Bacteria</taxon>
        <taxon>Bacillati</taxon>
        <taxon>Cyanobacteriota</taxon>
        <taxon>Cyanophyceae</taxon>
        <taxon>Oscillatoriophycideae</taxon>
        <taxon>Chroococcales</taxon>
        <taxon>Gomphosphaeriaceae</taxon>
        <taxon>Gomphosphaeria</taxon>
    </lineage>
</organism>
<dbReference type="Gene3D" id="3.30.920.30">
    <property type="entry name" value="Hypothetical protein"/>
    <property type="match status" value="1"/>
</dbReference>
<gene>
    <name evidence="8" type="ORF">DSM107014_05165</name>
</gene>
<dbReference type="Pfam" id="PF07927">
    <property type="entry name" value="HicA_toxin"/>
    <property type="match status" value="1"/>
</dbReference>
<dbReference type="InterPro" id="IPR012933">
    <property type="entry name" value="HicA_mRNA_interferase"/>
</dbReference>
<comment type="similarity">
    <text evidence="1">Belongs to the HicA mRNA interferase family.</text>
</comment>
<dbReference type="GO" id="GO:0003729">
    <property type="term" value="F:mRNA binding"/>
    <property type="evidence" value="ECO:0007669"/>
    <property type="project" value="InterPro"/>
</dbReference>
<dbReference type="EMBL" id="JADQBC010000025">
    <property type="protein sequence ID" value="MBR8827285.1"/>
    <property type="molecule type" value="Genomic_DNA"/>
</dbReference>
<keyword evidence="4" id="KW-0255">Endonuclease</keyword>
<evidence type="ECO:0000313" key="9">
    <source>
        <dbReference type="Proteomes" id="UP000767446"/>
    </source>
</evidence>
<evidence type="ECO:0000256" key="3">
    <source>
        <dbReference type="ARBA" id="ARBA00022722"/>
    </source>
</evidence>
<evidence type="ECO:0000256" key="7">
    <source>
        <dbReference type="ARBA" id="ARBA00023016"/>
    </source>
</evidence>
<evidence type="ECO:0000256" key="6">
    <source>
        <dbReference type="ARBA" id="ARBA00022884"/>
    </source>
</evidence>
<dbReference type="InterPro" id="IPR038570">
    <property type="entry name" value="HicA_sf"/>
</dbReference>
<dbReference type="GO" id="GO:0016787">
    <property type="term" value="F:hydrolase activity"/>
    <property type="evidence" value="ECO:0007669"/>
    <property type="project" value="UniProtKB-KW"/>
</dbReference>
<evidence type="ECO:0000256" key="5">
    <source>
        <dbReference type="ARBA" id="ARBA00022801"/>
    </source>
</evidence>
<dbReference type="GO" id="GO:0004519">
    <property type="term" value="F:endonuclease activity"/>
    <property type="evidence" value="ECO:0007669"/>
    <property type="project" value="UniProtKB-KW"/>
</dbReference>
<dbReference type="SUPFAM" id="SSF54786">
    <property type="entry name" value="YcfA/nrd intein domain"/>
    <property type="match status" value="1"/>
</dbReference>
<evidence type="ECO:0000256" key="4">
    <source>
        <dbReference type="ARBA" id="ARBA00022759"/>
    </source>
</evidence>
<dbReference type="Proteomes" id="UP000767446">
    <property type="component" value="Unassembled WGS sequence"/>
</dbReference>
<sequence>MKKKLPYLRANGCEMLREGGNHSWWYNPLKNKRTAIRHNEIKDVLARKICKDVGIPPKN</sequence>
<comment type="caution">
    <text evidence="8">The sequence shown here is derived from an EMBL/GenBank/DDBJ whole genome shotgun (WGS) entry which is preliminary data.</text>
</comment>
<keyword evidence="5" id="KW-0378">Hydrolase</keyword>
<keyword evidence="7" id="KW-0346">Stress response</keyword>
<evidence type="ECO:0000256" key="1">
    <source>
        <dbReference type="ARBA" id="ARBA00006620"/>
    </source>
</evidence>
<accession>A0A941GPP7</accession>
<proteinExistence type="inferred from homology"/>
<protein>
    <submittedName>
        <fullName evidence="8">Type II toxin-antitoxin system HicA family toxin</fullName>
    </submittedName>
</protein>
<dbReference type="AlphaFoldDB" id="A0A941GPP7"/>
<reference evidence="8" key="1">
    <citation type="submission" date="2021-02" db="EMBL/GenBank/DDBJ databases">
        <title>Metagenome analyses of Stigonema ocellatum DSM 106950, Chlorogloea purpurea SAG 13.99 and Gomphosphaeria aponina DSM 107014.</title>
        <authorList>
            <person name="Marter P."/>
            <person name="Huang S."/>
        </authorList>
    </citation>
    <scope>NUCLEOTIDE SEQUENCE</scope>
    <source>
        <strain evidence="8">JP213</strain>
    </source>
</reference>